<name>U5YGF9_MONSK</name>
<dbReference type="Gene3D" id="2.40.150.20">
    <property type="entry name" value="Ribosomal protein L14"/>
    <property type="match status" value="1"/>
</dbReference>
<dbReference type="GeneID" id="17622542"/>
<evidence type="ECO:0000256" key="4">
    <source>
        <dbReference type="RuleBase" id="RU003949"/>
    </source>
</evidence>
<keyword evidence="5" id="KW-0496">Mitochondrion</keyword>
<sequence>MILVGTQLNVSDNSGAKIIECIKILGKKSSSFASIGDIIVVSVKETTGKSKQTRKVEKGGIYKALVIETKKGIKRKDGSILRFHRNSALLLSEQGNPIGTRILGNGTYELRKKNQTKVLSLALRVF</sequence>
<dbReference type="CDD" id="cd00337">
    <property type="entry name" value="Ribosomal_uL14"/>
    <property type="match status" value="1"/>
</dbReference>
<geneLocation type="mitochondrion" evidence="5"/>
<evidence type="ECO:0000256" key="1">
    <source>
        <dbReference type="ARBA" id="ARBA00010745"/>
    </source>
</evidence>
<dbReference type="InterPro" id="IPR005745">
    <property type="entry name" value="Ribosomal_uL14_bac-type"/>
</dbReference>
<reference evidence="5" key="1">
    <citation type="journal article" date="2013" name="Genome Biol. Evol.">
        <title>Tracing the evolution of streptophyte algae and their mitochondrial genome.</title>
        <authorList>
            <person name="Turmel M."/>
            <person name="Otis C."/>
            <person name="Lemieux C."/>
        </authorList>
    </citation>
    <scope>NUCLEOTIDE SEQUENCE</scope>
</reference>
<keyword evidence="2 4" id="KW-0689">Ribosomal protein</keyword>
<dbReference type="RefSeq" id="YP_008802552.1">
    <property type="nucleotide sequence ID" value="NC_022797.1"/>
</dbReference>
<comment type="similarity">
    <text evidence="1 4">Belongs to the universal ribosomal protein uL14 family.</text>
</comment>
<dbReference type="EMBL" id="KF060939">
    <property type="protein sequence ID" value="AGZ90205.1"/>
    <property type="molecule type" value="Genomic_DNA"/>
</dbReference>
<dbReference type="Pfam" id="PF00238">
    <property type="entry name" value="Ribosomal_L14"/>
    <property type="match status" value="1"/>
</dbReference>
<dbReference type="SUPFAM" id="SSF50193">
    <property type="entry name" value="Ribosomal protein L14"/>
    <property type="match status" value="1"/>
</dbReference>
<dbReference type="PANTHER" id="PTHR11761">
    <property type="entry name" value="50S/60S RIBOSOMAL PROTEIN L14/L23"/>
    <property type="match status" value="1"/>
</dbReference>
<dbReference type="SMART" id="SM01374">
    <property type="entry name" value="Ribosomal_L14"/>
    <property type="match status" value="1"/>
</dbReference>
<gene>
    <name evidence="5" type="primary">rpl14</name>
</gene>
<dbReference type="PANTHER" id="PTHR11761:SF3">
    <property type="entry name" value="LARGE RIBOSOMAL SUBUNIT PROTEIN UL14M"/>
    <property type="match status" value="1"/>
</dbReference>
<evidence type="ECO:0000313" key="5">
    <source>
        <dbReference type="EMBL" id="AGZ90205.1"/>
    </source>
</evidence>
<organism evidence="5">
    <name type="scientific">Monomastix sp. (strain OKE-1)</name>
    <dbReference type="NCBI Taxonomy" id="141716"/>
    <lineage>
        <taxon>Eukaryota</taxon>
        <taxon>Viridiplantae</taxon>
        <taxon>Chlorophyta</taxon>
        <taxon>Mamiellophyceae</taxon>
        <taxon>Monomastigales</taxon>
        <taxon>Monomastigaceae</taxon>
        <taxon>Monomastix</taxon>
    </lineage>
</organism>
<dbReference type="HAMAP" id="MF_01367">
    <property type="entry name" value="Ribosomal_uL14"/>
    <property type="match status" value="1"/>
</dbReference>
<dbReference type="GO" id="GO:0006412">
    <property type="term" value="P:translation"/>
    <property type="evidence" value="ECO:0007669"/>
    <property type="project" value="InterPro"/>
</dbReference>
<keyword evidence="3 4" id="KW-0687">Ribonucleoprotein</keyword>
<dbReference type="GO" id="GO:0003735">
    <property type="term" value="F:structural constituent of ribosome"/>
    <property type="evidence" value="ECO:0007669"/>
    <property type="project" value="InterPro"/>
</dbReference>
<evidence type="ECO:0000256" key="2">
    <source>
        <dbReference type="ARBA" id="ARBA00022980"/>
    </source>
</evidence>
<dbReference type="InterPro" id="IPR036853">
    <property type="entry name" value="Ribosomal_uL14_sf"/>
</dbReference>
<dbReference type="GO" id="GO:0070180">
    <property type="term" value="F:large ribosomal subunit rRNA binding"/>
    <property type="evidence" value="ECO:0007669"/>
    <property type="project" value="TreeGrafter"/>
</dbReference>
<proteinExistence type="inferred from homology"/>
<protein>
    <submittedName>
        <fullName evidence="5">Ribosomal protein L14</fullName>
    </submittedName>
</protein>
<dbReference type="AlphaFoldDB" id="U5YGF9"/>
<dbReference type="InterPro" id="IPR000218">
    <property type="entry name" value="Ribosomal_uL14"/>
</dbReference>
<dbReference type="GO" id="GO:0005762">
    <property type="term" value="C:mitochondrial large ribosomal subunit"/>
    <property type="evidence" value="ECO:0007669"/>
    <property type="project" value="TreeGrafter"/>
</dbReference>
<dbReference type="NCBIfam" id="TIGR01067">
    <property type="entry name" value="rplN_bact"/>
    <property type="match status" value="1"/>
</dbReference>
<accession>U5YGF9</accession>
<evidence type="ECO:0000256" key="3">
    <source>
        <dbReference type="ARBA" id="ARBA00023274"/>
    </source>
</evidence>